<feature type="domain" description="Cation-transporting P-type ATPase C-terminal" evidence="4">
    <location>
        <begin position="1"/>
        <end position="193"/>
    </location>
</feature>
<dbReference type="InterPro" id="IPR006068">
    <property type="entry name" value="ATPase_P-typ_cation-transptr_C"/>
</dbReference>
<dbReference type="PRINTS" id="PR00121">
    <property type="entry name" value="NAKATPASE"/>
</dbReference>
<keyword evidence="3" id="KW-0472">Membrane</keyword>
<gene>
    <name evidence="6" type="ORF">JXQ802_LOCUS11492</name>
    <name evidence="5" type="ORF">PYM288_LOCUS5401</name>
</gene>
<dbReference type="GO" id="GO:1990573">
    <property type="term" value="P:potassium ion import across plasma membrane"/>
    <property type="evidence" value="ECO:0007669"/>
    <property type="project" value="TreeGrafter"/>
</dbReference>
<dbReference type="AlphaFoldDB" id="A0A814D215"/>
<sequence>MIPAISLAYEKGETDIMKRRPRDPKHDRLVNQRLISMAYGQIGLIQAGAGFSSYLVIMAENGFLPSRLLGLRKSWESIEINHLEDSYGQEWTYEQRKQLEYTCHTAFFVTIVICQWAVLIVCKTRRNSIFQQGMNNWMLNFRLVFETVLAAIISYTPYLNTALHTYPLKFLWRLIPIPYFFLILVYDEVRKYIIRKDPGGWVERETYY</sequence>
<dbReference type="PANTHER" id="PTHR43294:SF21">
    <property type="entry name" value="CATION TRANSPORTING ATPASE"/>
    <property type="match status" value="1"/>
</dbReference>
<dbReference type="Gene3D" id="1.20.1110.10">
    <property type="entry name" value="Calcium-transporting ATPase, transmembrane domain"/>
    <property type="match status" value="1"/>
</dbReference>
<proteinExistence type="predicted"/>
<dbReference type="EMBL" id="CAJNOH010000055">
    <property type="protein sequence ID" value="CAF0817396.1"/>
    <property type="molecule type" value="Genomic_DNA"/>
</dbReference>
<feature type="transmembrane region" description="Helical" evidence="3">
    <location>
        <begin position="101"/>
        <end position="121"/>
    </location>
</feature>
<accession>A0A814D215</accession>
<evidence type="ECO:0000256" key="3">
    <source>
        <dbReference type="SAM" id="Phobius"/>
    </source>
</evidence>
<comment type="caution">
    <text evidence="6">The sequence shown here is derived from an EMBL/GenBank/DDBJ whole genome shotgun (WGS) entry which is preliminary data.</text>
</comment>
<feature type="transmembrane region" description="Helical" evidence="3">
    <location>
        <begin position="34"/>
        <end position="57"/>
    </location>
</feature>
<evidence type="ECO:0000256" key="2">
    <source>
        <dbReference type="ARBA" id="ARBA00022475"/>
    </source>
</evidence>
<protein>
    <recommendedName>
        <fullName evidence="4">Cation-transporting P-type ATPase C-terminal domain-containing protein</fullName>
    </recommendedName>
</protein>
<dbReference type="Pfam" id="PF00689">
    <property type="entry name" value="Cation_ATPase_C"/>
    <property type="match status" value="1"/>
</dbReference>
<feature type="transmembrane region" description="Helical" evidence="3">
    <location>
        <begin position="170"/>
        <end position="186"/>
    </location>
</feature>
<evidence type="ECO:0000256" key="1">
    <source>
        <dbReference type="ARBA" id="ARBA00004651"/>
    </source>
</evidence>
<name>A0A814D215_9BILA</name>
<dbReference type="GO" id="GO:0005391">
    <property type="term" value="F:P-type sodium:potassium-exchanging transporter activity"/>
    <property type="evidence" value="ECO:0007669"/>
    <property type="project" value="TreeGrafter"/>
</dbReference>
<dbReference type="SUPFAM" id="SSF81665">
    <property type="entry name" value="Calcium ATPase, transmembrane domain M"/>
    <property type="match status" value="1"/>
</dbReference>
<keyword evidence="7" id="KW-1185">Reference proteome</keyword>
<keyword evidence="3" id="KW-0812">Transmembrane</keyword>
<dbReference type="GO" id="GO:0005886">
    <property type="term" value="C:plasma membrane"/>
    <property type="evidence" value="ECO:0007669"/>
    <property type="project" value="UniProtKB-SubCell"/>
</dbReference>
<dbReference type="EMBL" id="CAJNOL010000228">
    <property type="protein sequence ID" value="CAF0947387.1"/>
    <property type="molecule type" value="Genomic_DNA"/>
</dbReference>
<evidence type="ECO:0000313" key="6">
    <source>
        <dbReference type="EMBL" id="CAF0947387.1"/>
    </source>
</evidence>
<evidence type="ECO:0000313" key="5">
    <source>
        <dbReference type="EMBL" id="CAF0817396.1"/>
    </source>
</evidence>
<dbReference type="InterPro" id="IPR050510">
    <property type="entry name" value="Cation_transp_ATPase_P-type"/>
</dbReference>
<dbReference type="GO" id="GO:0006883">
    <property type="term" value="P:intracellular sodium ion homeostasis"/>
    <property type="evidence" value="ECO:0007669"/>
    <property type="project" value="TreeGrafter"/>
</dbReference>
<dbReference type="Proteomes" id="UP000663854">
    <property type="component" value="Unassembled WGS sequence"/>
</dbReference>
<evidence type="ECO:0000313" key="7">
    <source>
        <dbReference type="Proteomes" id="UP000663870"/>
    </source>
</evidence>
<dbReference type="Proteomes" id="UP000663870">
    <property type="component" value="Unassembled WGS sequence"/>
</dbReference>
<dbReference type="GO" id="GO:1902600">
    <property type="term" value="P:proton transmembrane transport"/>
    <property type="evidence" value="ECO:0007669"/>
    <property type="project" value="TreeGrafter"/>
</dbReference>
<dbReference type="GO" id="GO:0030007">
    <property type="term" value="P:intracellular potassium ion homeostasis"/>
    <property type="evidence" value="ECO:0007669"/>
    <property type="project" value="TreeGrafter"/>
</dbReference>
<keyword evidence="3" id="KW-1133">Transmembrane helix</keyword>
<organism evidence="6 7">
    <name type="scientific">Rotaria sordida</name>
    <dbReference type="NCBI Taxonomy" id="392033"/>
    <lineage>
        <taxon>Eukaryota</taxon>
        <taxon>Metazoa</taxon>
        <taxon>Spiralia</taxon>
        <taxon>Gnathifera</taxon>
        <taxon>Rotifera</taxon>
        <taxon>Eurotatoria</taxon>
        <taxon>Bdelloidea</taxon>
        <taxon>Philodinida</taxon>
        <taxon>Philodinidae</taxon>
        <taxon>Rotaria</taxon>
    </lineage>
</organism>
<keyword evidence="2" id="KW-1003">Cell membrane</keyword>
<dbReference type="PANTHER" id="PTHR43294">
    <property type="entry name" value="SODIUM/POTASSIUM-TRANSPORTING ATPASE SUBUNIT ALPHA"/>
    <property type="match status" value="1"/>
</dbReference>
<dbReference type="FunFam" id="1.20.1110.10:FF:000095">
    <property type="entry name" value="Sodium/potassium-transporting ATPase subunit alpha-1"/>
    <property type="match status" value="1"/>
</dbReference>
<evidence type="ECO:0000259" key="4">
    <source>
        <dbReference type="Pfam" id="PF00689"/>
    </source>
</evidence>
<feature type="transmembrane region" description="Helical" evidence="3">
    <location>
        <begin position="141"/>
        <end position="158"/>
    </location>
</feature>
<reference evidence="6" key="1">
    <citation type="submission" date="2021-02" db="EMBL/GenBank/DDBJ databases">
        <authorList>
            <person name="Nowell W R."/>
        </authorList>
    </citation>
    <scope>NUCLEOTIDE SEQUENCE</scope>
</reference>
<dbReference type="InterPro" id="IPR023298">
    <property type="entry name" value="ATPase_P-typ_TM_dom_sf"/>
</dbReference>
<dbReference type="GO" id="GO:0036376">
    <property type="term" value="P:sodium ion export across plasma membrane"/>
    <property type="evidence" value="ECO:0007669"/>
    <property type="project" value="TreeGrafter"/>
</dbReference>
<comment type="subcellular location">
    <subcellularLocation>
        <location evidence="1">Cell membrane</location>
        <topology evidence="1">Multi-pass membrane protein</topology>
    </subcellularLocation>
</comment>